<keyword evidence="5" id="KW-0233">DNA recombination</keyword>
<dbReference type="Pfam" id="PF00872">
    <property type="entry name" value="Transposase_mut"/>
    <property type="match status" value="1"/>
</dbReference>
<name>A0A1H3M0W6_9RHOB</name>
<dbReference type="InterPro" id="IPR001207">
    <property type="entry name" value="Transposase_mutator"/>
</dbReference>
<evidence type="ECO:0000256" key="2">
    <source>
        <dbReference type="ARBA" id="ARBA00010961"/>
    </source>
</evidence>
<gene>
    <name evidence="6" type="ORF">SAMN05444340_11547</name>
</gene>
<comment type="similarity">
    <text evidence="2">Belongs to the transposase mutator family.</text>
</comment>
<keyword evidence="7" id="KW-1185">Reference proteome</keyword>
<dbReference type="GO" id="GO:0004803">
    <property type="term" value="F:transposase activity"/>
    <property type="evidence" value="ECO:0007669"/>
    <property type="project" value="InterPro"/>
</dbReference>
<keyword evidence="3" id="KW-0815">Transposition</keyword>
<dbReference type="GO" id="GO:0003677">
    <property type="term" value="F:DNA binding"/>
    <property type="evidence" value="ECO:0007669"/>
    <property type="project" value="UniProtKB-KW"/>
</dbReference>
<keyword evidence="4" id="KW-0238">DNA-binding</keyword>
<dbReference type="Proteomes" id="UP000199286">
    <property type="component" value="Unassembled WGS sequence"/>
</dbReference>
<accession>A0A1H3M0W6</accession>
<reference evidence="6 7" key="1">
    <citation type="submission" date="2016-10" db="EMBL/GenBank/DDBJ databases">
        <authorList>
            <person name="de Groot N.N."/>
        </authorList>
    </citation>
    <scope>NUCLEOTIDE SEQUENCE [LARGE SCALE GENOMIC DNA]</scope>
    <source>
        <strain evidence="6 7">DSM 26880</strain>
    </source>
</reference>
<comment type="function">
    <text evidence="1">Required for the transposition of the insertion element.</text>
</comment>
<dbReference type="EMBL" id="FNPF01000015">
    <property type="protein sequence ID" value="SDY70332.1"/>
    <property type="molecule type" value="Genomic_DNA"/>
</dbReference>
<organism evidence="6 7">
    <name type="scientific">Citreimonas salinaria</name>
    <dbReference type="NCBI Taxonomy" id="321339"/>
    <lineage>
        <taxon>Bacteria</taxon>
        <taxon>Pseudomonadati</taxon>
        <taxon>Pseudomonadota</taxon>
        <taxon>Alphaproteobacteria</taxon>
        <taxon>Rhodobacterales</taxon>
        <taxon>Roseobacteraceae</taxon>
        <taxon>Citreimonas</taxon>
    </lineage>
</organism>
<evidence type="ECO:0000256" key="1">
    <source>
        <dbReference type="ARBA" id="ARBA00002190"/>
    </source>
</evidence>
<dbReference type="AlphaFoldDB" id="A0A1H3M0W6"/>
<dbReference type="GO" id="GO:0006313">
    <property type="term" value="P:DNA transposition"/>
    <property type="evidence" value="ECO:0007669"/>
    <property type="project" value="InterPro"/>
</dbReference>
<protein>
    <submittedName>
        <fullName evidence="6">Transposase, Mutator family</fullName>
    </submittedName>
</protein>
<proteinExistence type="inferred from homology"/>
<evidence type="ECO:0000313" key="6">
    <source>
        <dbReference type="EMBL" id="SDY70332.1"/>
    </source>
</evidence>
<evidence type="ECO:0000256" key="5">
    <source>
        <dbReference type="ARBA" id="ARBA00023172"/>
    </source>
</evidence>
<evidence type="ECO:0000256" key="4">
    <source>
        <dbReference type="ARBA" id="ARBA00023125"/>
    </source>
</evidence>
<evidence type="ECO:0000313" key="7">
    <source>
        <dbReference type="Proteomes" id="UP000199286"/>
    </source>
</evidence>
<sequence length="129" mass="14779">MLAVAEMYVKGVSTRDAEAVMREFGIESLSYSQVSRAAKLLDEELEAWRNRPLGQVIYRIFDARYEKMRHGGVEIDDVEGLKKAQNLVRRQVPFRQRCCLIQDVDLALDERQVRPRPAPLKALCSDTAL</sequence>
<evidence type="ECO:0000256" key="3">
    <source>
        <dbReference type="ARBA" id="ARBA00022578"/>
    </source>
</evidence>